<protein>
    <recommendedName>
        <fullName evidence="2">histidine kinase</fullName>
        <ecNumber evidence="2">2.7.13.3</ecNumber>
    </recommendedName>
</protein>
<feature type="domain" description="Signal transduction histidine kinase subgroup 3 dimerisation and phosphoacceptor" evidence="11">
    <location>
        <begin position="453"/>
        <end position="503"/>
    </location>
</feature>
<dbReference type="SUPFAM" id="SSF49785">
    <property type="entry name" value="Galactose-binding domain-like"/>
    <property type="match status" value="1"/>
</dbReference>
<sequence>MIRVLFCITFVYCCLSAPAQADERSISDLEARKEAINLELSGLAYPSLRGGVGAIGFHSRPFLQDDEPLWIEIDLGQGRLIDEIALVPVLWRDMEAGFRANAFPVAFRVRAGTLEDQEGVVVAEYEAEDTLKSIYPLVLPIEATKASWVRLEVTRMSKRVHDERYVFQLAEIMVFSGLQNVALRRPVKFSFQRPRDPSGAWASRFLVDGSVPYLMDTASGHQSLGYLSGFGESPDIYIDLGASYPISEIRLHAVHQSNHVPQAYFGDLGIPRHMRIEGANQADFSDAMVLLDYRVKRISDTGPIMMWNLPETNCRFVRLVTVEKNVSFGVSERLSRIGFSEIELISSGQNAALGKKTWVDSSLEAYRSPEQLTDGLNAYGSILPTRRWMEELALRNDLELELKHLEAALNLKYMRQKVILSWMRWIVVLALVGSGFVILYSRLQAIRKEAIIRERIAANLHDELGANLHSIGILSDLARESIATPEPLDDILQKIRGLTERTGAAARYCSNMLGAKGICDDLVDDIKREARRLLVDIPYELTIENEQILNDLKRRKRIDLYLFFKESLVNVVRHAKATSVQIRFSGNKKEVTLMVADNGCGFTGDLPRSLRRRARLMRARASVEHPDAGGTVIYLKLKV</sequence>
<reference evidence="12 13" key="1">
    <citation type="submission" date="2023-04" db="EMBL/GenBank/DDBJ databases">
        <title>A novel bacteria isolated from coastal sediment.</title>
        <authorList>
            <person name="Liu X.-J."/>
            <person name="Du Z.-J."/>
        </authorList>
    </citation>
    <scope>NUCLEOTIDE SEQUENCE [LARGE SCALE GENOMIC DNA]</scope>
    <source>
        <strain evidence="12 13">SDUM461003</strain>
    </source>
</reference>
<organism evidence="12 13">
    <name type="scientific">Thalassobacterium maritimum</name>
    <dbReference type="NCBI Taxonomy" id="3041265"/>
    <lineage>
        <taxon>Bacteria</taxon>
        <taxon>Pseudomonadati</taxon>
        <taxon>Verrucomicrobiota</taxon>
        <taxon>Opitutia</taxon>
        <taxon>Puniceicoccales</taxon>
        <taxon>Coraliomargaritaceae</taxon>
        <taxon>Thalassobacterium</taxon>
    </lineage>
</organism>
<comment type="caution">
    <text evidence="12">The sequence shown here is derived from an EMBL/GenBank/DDBJ whole genome shotgun (WGS) entry which is preliminary data.</text>
</comment>
<evidence type="ECO:0000256" key="8">
    <source>
        <dbReference type="ARBA" id="ARBA00023012"/>
    </source>
</evidence>
<evidence type="ECO:0000259" key="11">
    <source>
        <dbReference type="Pfam" id="PF07730"/>
    </source>
</evidence>
<feature type="chain" id="PRO_5045095430" description="histidine kinase" evidence="10">
    <location>
        <begin position="22"/>
        <end position="639"/>
    </location>
</feature>
<dbReference type="InterPro" id="IPR036890">
    <property type="entry name" value="HATPase_C_sf"/>
</dbReference>
<dbReference type="InterPro" id="IPR011712">
    <property type="entry name" value="Sig_transdc_His_kin_sub3_dim/P"/>
</dbReference>
<evidence type="ECO:0000256" key="1">
    <source>
        <dbReference type="ARBA" id="ARBA00000085"/>
    </source>
</evidence>
<keyword evidence="8" id="KW-0902">Two-component regulatory system</keyword>
<dbReference type="PANTHER" id="PTHR24421:SF10">
    <property type="entry name" value="NITRATE_NITRITE SENSOR PROTEIN NARQ"/>
    <property type="match status" value="1"/>
</dbReference>
<dbReference type="SUPFAM" id="SSF55874">
    <property type="entry name" value="ATPase domain of HSP90 chaperone/DNA topoisomerase II/histidine kinase"/>
    <property type="match status" value="1"/>
</dbReference>
<dbReference type="EC" id="2.7.13.3" evidence="2"/>
<evidence type="ECO:0000256" key="4">
    <source>
        <dbReference type="ARBA" id="ARBA00022679"/>
    </source>
</evidence>
<accession>A0ABU1ATF7</accession>
<dbReference type="Gene3D" id="1.20.5.1930">
    <property type="match status" value="1"/>
</dbReference>
<keyword evidence="5" id="KW-0547">Nucleotide-binding</keyword>
<name>A0ABU1ATF7_9BACT</name>
<evidence type="ECO:0000256" key="3">
    <source>
        <dbReference type="ARBA" id="ARBA00022553"/>
    </source>
</evidence>
<evidence type="ECO:0000256" key="9">
    <source>
        <dbReference type="SAM" id="Phobius"/>
    </source>
</evidence>
<keyword evidence="7" id="KW-0067">ATP-binding</keyword>
<evidence type="ECO:0000256" key="5">
    <source>
        <dbReference type="ARBA" id="ARBA00022741"/>
    </source>
</evidence>
<dbReference type="RefSeq" id="WP_308949502.1">
    <property type="nucleotide sequence ID" value="NZ_JARXHW010000013.1"/>
</dbReference>
<dbReference type="InterPro" id="IPR008979">
    <property type="entry name" value="Galactose-bd-like_sf"/>
</dbReference>
<feature type="signal peptide" evidence="10">
    <location>
        <begin position="1"/>
        <end position="21"/>
    </location>
</feature>
<keyword evidence="4" id="KW-0808">Transferase</keyword>
<evidence type="ECO:0000256" key="7">
    <source>
        <dbReference type="ARBA" id="ARBA00022840"/>
    </source>
</evidence>
<dbReference type="Proteomes" id="UP001225316">
    <property type="component" value="Unassembled WGS sequence"/>
</dbReference>
<keyword evidence="9" id="KW-0472">Membrane</keyword>
<keyword evidence="10" id="KW-0732">Signal</keyword>
<dbReference type="Pfam" id="PF07730">
    <property type="entry name" value="HisKA_3"/>
    <property type="match status" value="1"/>
</dbReference>
<dbReference type="Gene3D" id="3.30.565.10">
    <property type="entry name" value="Histidine kinase-like ATPase, C-terminal domain"/>
    <property type="match status" value="1"/>
</dbReference>
<evidence type="ECO:0000256" key="6">
    <source>
        <dbReference type="ARBA" id="ARBA00022777"/>
    </source>
</evidence>
<dbReference type="GO" id="GO:0016301">
    <property type="term" value="F:kinase activity"/>
    <property type="evidence" value="ECO:0007669"/>
    <property type="project" value="UniProtKB-KW"/>
</dbReference>
<comment type="catalytic activity">
    <reaction evidence="1">
        <text>ATP + protein L-histidine = ADP + protein N-phospho-L-histidine.</text>
        <dbReference type="EC" id="2.7.13.3"/>
    </reaction>
</comment>
<dbReference type="PANTHER" id="PTHR24421">
    <property type="entry name" value="NITRATE/NITRITE SENSOR PROTEIN NARX-RELATED"/>
    <property type="match status" value="1"/>
</dbReference>
<keyword evidence="9" id="KW-0812">Transmembrane</keyword>
<evidence type="ECO:0000313" key="12">
    <source>
        <dbReference type="EMBL" id="MDQ8207366.1"/>
    </source>
</evidence>
<gene>
    <name evidence="12" type="ORF">QEH52_07595</name>
</gene>
<evidence type="ECO:0000313" key="13">
    <source>
        <dbReference type="Proteomes" id="UP001225316"/>
    </source>
</evidence>
<dbReference type="EMBL" id="JARXHW010000013">
    <property type="protein sequence ID" value="MDQ8207366.1"/>
    <property type="molecule type" value="Genomic_DNA"/>
</dbReference>
<feature type="transmembrane region" description="Helical" evidence="9">
    <location>
        <begin position="422"/>
        <end position="443"/>
    </location>
</feature>
<keyword evidence="3" id="KW-0597">Phosphoprotein</keyword>
<keyword evidence="6 12" id="KW-0418">Kinase</keyword>
<proteinExistence type="predicted"/>
<keyword evidence="9" id="KW-1133">Transmembrane helix</keyword>
<evidence type="ECO:0000256" key="10">
    <source>
        <dbReference type="SAM" id="SignalP"/>
    </source>
</evidence>
<evidence type="ECO:0000256" key="2">
    <source>
        <dbReference type="ARBA" id="ARBA00012438"/>
    </source>
</evidence>
<keyword evidence="13" id="KW-1185">Reference proteome</keyword>
<dbReference type="InterPro" id="IPR050482">
    <property type="entry name" value="Sensor_HK_TwoCompSys"/>
</dbReference>